<dbReference type="CDD" id="cd11069">
    <property type="entry name" value="CYP_FUM15-like"/>
    <property type="match status" value="1"/>
</dbReference>
<dbReference type="GO" id="GO:0016020">
    <property type="term" value="C:membrane"/>
    <property type="evidence" value="ECO:0007669"/>
    <property type="project" value="UniProtKB-SubCell"/>
</dbReference>
<evidence type="ECO:0000256" key="12">
    <source>
        <dbReference type="ARBA" id="ARBA00023136"/>
    </source>
</evidence>
<keyword evidence="6" id="KW-0812">Transmembrane</keyword>
<gene>
    <name evidence="14" type="ORF">D9611_002916</name>
</gene>
<dbReference type="Gene3D" id="1.10.630.10">
    <property type="entry name" value="Cytochrome P450"/>
    <property type="match status" value="1"/>
</dbReference>
<name>A0A8H5C8B5_9AGAR</name>
<dbReference type="PANTHER" id="PTHR24305:SF166">
    <property type="entry name" value="CYTOCHROME P450 12A4, MITOCHONDRIAL-RELATED"/>
    <property type="match status" value="1"/>
</dbReference>
<comment type="caution">
    <text evidence="14">The sequence shown here is derived from an EMBL/GenBank/DDBJ whole genome shotgun (WGS) entry which is preliminary data.</text>
</comment>
<keyword evidence="12" id="KW-0472">Membrane</keyword>
<sequence length="543" mass="61792">MVSTLLKIVPSVLVASITWSLIRRFIFPSPLDKIPGPTAKSFVGGHFPEMFTPDGWDFHRKLVEKYGRVIRLYGIFRARVLYVHDPKALHHIFVKDQHIFEEADALLAQNKAVFGYGLLSTLGETHKKQRRMLNPVFSIKQMRTMIPTFFSVTYDLRDVFLRKTADGPQEIDMVTWMTRVALEIVAQAGLGQSFDPVTESKKEHPYISAMKLIGPTGRNLILFRQLVLTKVYKYNLGTPRIRRFFAGLLPIKSLHKMRDLVDVMQDTSVKIFESKKKALVENGPEESQKDFLSILMRENAKASEEDRLPDDQVIAQISTLMFAAMDTTSSALSRILWLLAKHPEVQDKLRAEIREAKQTFGGEPDYDQLSSLAYLDAVIRETLRVHPPVPSLPREARKDAVLPFSKPIKTVDGKEITEVLVPEGTLLIVSIKSINTDPELWGPDAREWKPERWLAPPREALVDAHIPGVYSHLMTFIGGGRACIGFKFSEMEMKVILYVILDLFKFGLPKEKIFWNMLGRSTPSVRKEDLRPALPMIVSRAED</sequence>
<dbReference type="Proteomes" id="UP000541558">
    <property type="component" value="Unassembled WGS sequence"/>
</dbReference>
<keyword evidence="11" id="KW-0503">Monooxygenase</keyword>
<keyword evidence="10 13" id="KW-0408">Iron</keyword>
<dbReference type="InterPro" id="IPR050121">
    <property type="entry name" value="Cytochrome_P450_monoxygenase"/>
</dbReference>
<keyword evidence="15" id="KW-1185">Reference proteome</keyword>
<evidence type="ECO:0000256" key="6">
    <source>
        <dbReference type="ARBA" id="ARBA00022692"/>
    </source>
</evidence>
<evidence type="ECO:0000256" key="9">
    <source>
        <dbReference type="ARBA" id="ARBA00023002"/>
    </source>
</evidence>
<evidence type="ECO:0000256" key="7">
    <source>
        <dbReference type="ARBA" id="ARBA00022723"/>
    </source>
</evidence>
<comment type="pathway">
    <text evidence="3">Secondary metabolite biosynthesis; terpenoid biosynthesis.</text>
</comment>
<dbReference type="PRINTS" id="PR00385">
    <property type="entry name" value="P450"/>
</dbReference>
<proteinExistence type="inferred from homology"/>
<dbReference type="OrthoDB" id="1470350at2759"/>
<keyword evidence="7 13" id="KW-0479">Metal-binding</keyword>
<dbReference type="AlphaFoldDB" id="A0A8H5C8B5"/>
<comment type="cofactor">
    <cofactor evidence="1 13">
        <name>heme</name>
        <dbReference type="ChEBI" id="CHEBI:30413"/>
    </cofactor>
</comment>
<dbReference type="GO" id="GO:0016705">
    <property type="term" value="F:oxidoreductase activity, acting on paired donors, with incorporation or reduction of molecular oxygen"/>
    <property type="evidence" value="ECO:0007669"/>
    <property type="project" value="InterPro"/>
</dbReference>
<comment type="similarity">
    <text evidence="4">Belongs to the cytochrome P450 family.</text>
</comment>
<comment type="subcellular location">
    <subcellularLocation>
        <location evidence="2">Membrane</location>
    </subcellularLocation>
</comment>
<dbReference type="Pfam" id="PF00067">
    <property type="entry name" value="p450"/>
    <property type="match status" value="1"/>
</dbReference>
<evidence type="ECO:0000313" key="14">
    <source>
        <dbReference type="EMBL" id="KAF5336996.1"/>
    </source>
</evidence>
<keyword evidence="9" id="KW-0560">Oxidoreductase</keyword>
<feature type="binding site" description="axial binding residue" evidence="13">
    <location>
        <position position="483"/>
    </location>
    <ligand>
        <name>heme</name>
        <dbReference type="ChEBI" id="CHEBI:30413"/>
    </ligand>
    <ligandPart>
        <name>Fe</name>
        <dbReference type="ChEBI" id="CHEBI:18248"/>
    </ligandPart>
</feature>
<evidence type="ECO:0000256" key="8">
    <source>
        <dbReference type="ARBA" id="ARBA00022989"/>
    </source>
</evidence>
<reference evidence="14 15" key="1">
    <citation type="journal article" date="2020" name="ISME J.">
        <title>Uncovering the hidden diversity of litter-decomposition mechanisms in mushroom-forming fungi.</title>
        <authorList>
            <person name="Floudas D."/>
            <person name="Bentzer J."/>
            <person name="Ahren D."/>
            <person name="Johansson T."/>
            <person name="Persson P."/>
            <person name="Tunlid A."/>
        </authorList>
    </citation>
    <scope>NUCLEOTIDE SEQUENCE [LARGE SCALE GENOMIC DNA]</scope>
    <source>
        <strain evidence="14 15">CBS 175.51</strain>
    </source>
</reference>
<evidence type="ECO:0000256" key="2">
    <source>
        <dbReference type="ARBA" id="ARBA00004370"/>
    </source>
</evidence>
<evidence type="ECO:0000256" key="4">
    <source>
        <dbReference type="ARBA" id="ARBA00010617"/>
    </source>
</evidence>
<dbReference type="InterPro" id="IPR036396">
    <property type="entry name" value="Cyt_P450_sf"/>
</dbReference>
<evidence type="ECO:0008006" key="16">
    <source>
        <dbReference type="Google" id="ProtNLM"/>
    </source>
</evidence>
<evidence type="ECO:0000256" key="3">
    <source>
        <dbReference type="ARBA" id="ARBA00004721"/>
    </source>
</evidence>
<keyword evidence="5 13" id="KW-0349">Heme</keyword>
<evidence type="ECO:0000313" key="15">
    <source>
        <dbReference type="Proteomes" id="UP000541558"/>
    </source>
</evidence>
<accession>A0A8H5C8B5</accession>
<dbReference type="PRINTS" id="PR00463">
    <property type="entry name" value="EP450I"/>
</dbReference>
<evidence type="ECO:0000256" key="11">
    <source>
        <dbReference type="ARBA" id="ARBA00023033"/>
    </source>
</evidence>
<evidence type="ECO:0000256" key="1">
    <source>
        <dbReference type="ARBA" id="ARBA00001971"/>
    </source>
</evidence>
<protein>
    <recommendedName>
        <fullName evidence="16">Cytochrome P450</fullName>
    </recommendedName>
</protein>
<dbReference type="PANTHER" id="PTHR24305">
    <property type="entry name" value="CYTOCHROME P450"/>
    <property type="match status" value="1"/>
</dbReference>
<dbReference type="InterPro" id="IPR001128">
    <property type="entry name" value="Cyt_P450"/>
</dbReference>
<dbReference type="InterPro" id="IPR002401">
    <property type="entry name" value="Cyt_P450_E_grp-I"/>
</dbReference>
<organism evidence="14 15">
    <name type="scientific">Ephemerocybe angulata</name>
    <dbReference type="NCBI Taxonomy" id="980116"/>
    <lineage>
        <taxon>Eukaryota</taxon>
        <taxon>Fungi</taxon>
        <taxon>Dikarya</taxon>
        <taxon>Basidiomycota</taxon>
        <taxon>Agaricomycotina</taxon>
        <taxon>Agaricomycetes</taxon>
        <taxon>Agaricomycetidae</taxon>
        <taxon>Agaricales</taxon>
        <taxon>Agaricineae</taxon>
        <taxon>Psathyrellaceae</taxon>
        <taxon>Ephemerocybe</taxon>
    </lineage>
</organism>
<evidence type="ECO:0000256" key="5">
    <source>
        <dbReference type="ARBA" id="ARBA00022617"/>
    </source>
</evidence>
<evidence type="ECO:0000256" key="13">
    <source>
        <dbReference type="PIRSR" id="PIRSR602401-1"/>
    </source>
</evidence>
<dbReference type="GO" id="GO:0004497">
    <property type="term" value="F:monooxygenase activity"/>
    <property type="evidence" value="ECO:0007669"/>
    <property type="project" value="UniProtKB-KW"/>
</dbReference>
<evidence type="ECO:0000256" key="10">
    <source>
        <dbReference type="ARBA" id="ARBA00023004"/>
    </source>
</evidence>
<dbReference type="EMBL" id="JAACJK010000057">
    <property type="protein sequence ID" value="KAF5336996.1"/>
    <property type="molecule type" value="Genomic_DNA"/>
</dbReference>
<keyword evidence="8" id="KW-1133">Transmembrane helix</keyword>
<dbReference type="SUPFAM" id="SSF48264">
    <property type="entry name" value="Cytochrome P450"/>
    <property type="match status" value="1"/>
</dbReference>
<dbReference type="GO" id="GO:0005506">
    <property type="term" value="F:iron ion binding"/>
    <property type="evidence" value="ECO:0007669"/>
    <property type="project" value="InterPro"/>
</dbReference>
<dbReference type="GO" id="GO:0020037">
    <property type="term" value="F:heme binding"/>
    <property type="evidence" value="ECO:0007669"/>
    <property type="project" value="InterPro"/>
</dbReference>